<name>A0A4Y7L5T3_PAPSO</name>
<sequence length="69" mass="7703">MSGSINREYCKMELQNELQLEVLLLLTRVGVCNGFEWCLMLQLVVCQRSGGCCRELVLVVYGASGSDDE</sequence>
<organism evidence="1 2">
    <name type="scientific">Papaver somniferum</name>
    <name type="common">Opium poppy</name>
    <dbReference type="NCBI Taxonomy" id="3469"/>
    <lineage>
        <taxon>Eukaryota</taxon>
        <taxon>Viridiplantae</taxon>
        <taxon>Streptophyta</taxon>
        <taxon>Embryophyta</taxon>
        <taxon>Tracheophyta</taxon>
        <taxon>Spermatophyta</taxon>
        <taxon>Magnoliopsida</taxon>
        <taxon>Ranunculales</taxon>
        <taxon>Papaveraceae</taxon>
        <taxon>Papaveroideae</taxon>
        <taxon>Papaver</taxon>
    </lineage>
</organism>
<evidence type="ECO:0000313" key="1">
    <source>
        <dbReference type="EMBL" id="RZC80307.1"/>
    </source>
</evidence>
<protein>
    <submittedName>
        <fullName evidence="1">Uncharacterized protein</fullName>
    </submittedName>
</protein>
<reference evidence="1 2" key="1">
    <citation type="journal article" date="2018" name="Science">
        <title>The opium poppy genome and morphinan production.</title>
        <authorList>
            <person name="Guo L."/>
            <person name="Winzer T."/>
            <person name="Yang X."/>
            <person name="Li Y."/>
            <person name="Ning Z."/>
            <person name="He Z."/>
            <person name="Teodor R."/>
            <person name="Lu Y."/>
            <person name="Bowser T.A."/>
            <person name="Graham I.A."/>
            <person name="Ye K."/>
        </authorList>
    </citation>
    <scope>NUCLEOTIDE SEQUENCE [LARGE SCALE GENOMIC DNA]</scope>
    <source>
        <strain evidence="2">cv. HN1</strain>
        <tissue evidence="1">Leaves</tissue>
    </source>
</reference>
<dbReference type="AlphaFoldDB" id="A0A4Y7L5T3"/>
<gene>
    <name evidence="1" type="ORF">C5167_042886</name>
</gene>
<dbReference type="Proteomes" id="UP000316621">
    <property type="component" value="Chromosome 10"/>
</dbReference>
<proteinExistence type="predicted"/>
<evidence type="ECO:0000313" key="2">
    <source>
        <dbReference type="Proteomes" id="UP000316621"/>
    </source>
</evidence>
<accession>A0A4Y7L5T3</accession>
<dbReference type="EMBL" id="CM010724">
    <property type="protein sequence ID" value="RZC80307.1"/>
    <property type="molecule type" value="Genomic_DNA"/>
</dbReference>
<keyword evidence="2" id="KW-1185">Reference proteome</keyword>
<dbReference type="Gramene" id="RZC80307">
    <property type="protein sequence ID" value="RZC80307"/>
    <property type="gene ID" value="C5167_042886"/>
</dbReference>